<dbReference type="InterPro" id="IPR050204">
    <property type="entry name" value="AraC_XylS_family_regulators"/>
</dbReference>
<keyword evidence="2 5" id="KW-0238">DNA-binding</keyword>
<protein>
    <submittedName>
        <fullName evidence="5">AraC-type DNA-binding protein</fullName>
    </submittedName>
</protein>
<keyword evidence="6" id="KW-1185">Reference proteome</keyword>
<proteinExistence type="predicted"/>
<evidence type="ECO:0000256" key="3">
    <source>
        <dbReference type="ARBA" id="ARBA00023163"/>
    </source>
</evidence>
<evidence type="ECO:0000313" key="6">
    <source>
        <dbReference type="Proteomes" id="UP000190827"/>
    </source>
</evidence>
<feature type="domain" description="HTH araC/xylS-type" evidence="4">
    <location>
        <begin position="216"/>
        <end position="317"/>
    </location>
</feature>
<dbReference type="Pfam" id="PF12833">
    <property type="entry name" value="HTH_18"/>
    <property type="match status" value="1"/>
</dbReference>
<dbReference type="GO" id="GO:0003677">
    <property type="term" value="F:DNA binding"/>
    <property type="evidence" value="ECO:0007669"/>
    <property type="project" value="UniProtKB-KW"/>
</dbReference>
<evidence type="ECO:0000256" key="2">
    <source>
        <dbReference type="ARBA" id="ARBA00023125"/>
    </source>
</evidence>
<name>A0ABY1LIK4_9MICO</name>
<dbReference type="Proteomes" id="UP000190827">
    <property type="component" value="Unassembled WGS sequence"/>
</dbReference>
<dbReference type="PANTHER" id="PTHR46796:SF12">
    <property type="entry name" value="HTH-TYPE DNA-BINDING TRANSCRIPTIONAL ACTIVATOR EUTR"/>
    <property type="match status" value="1"/>
</dbReference>
<dbReference type="Gene3D" id="1.10.10.60">
    <property type="entry name" value="Homeodomain-like"/>
    <property type="match status" value="1"/>
</dbReference>
<evidence type="ECO:0000256" key="1">
    <source>
        <dbReference type="ARBA" id="ARBA00023015"/>
    </source>
</evidence>
<dbReference type="EMBL" id="FUZO01000001">
    <property type="protein sequence ID" value="SKC38026.1"/>
    <property type="molecule type" value="Genomic_DNA"/>
</dbReference>
<accession>A0ABY1LIK4</accession>
<dbReference type="SMART" id="SM00342">
    <property type="entry name" value="HTH_ARAC"/>
    <property type="match status" value="1"/>
</dbReference>
<organism evidence="5 6">
    <name type="scientific">Plantibacter cousiniae</name>
    <name type="common">nom. nud.</name>
    <dbReference type="NCBI Taxonomy" id="199709"/>
    <lineage>
        <taxon>Bacteria</taxon>
        <taxon>Bacillati</taxon>
        <taxon>Actinomycetota</taxon>
        <taxon>Actinomycetes</taxon>
        <taxon>Micrococcales</taxon>
        <taxon>Microbacteriaceae</taxon>
        <taxon>Plantibacter</taxon>
    </lineage>
</organism>
<evidence type="ECO:0000313" key="5">
    <source>
        <dbReference type="EMBL" id="SKC38026.1"/>
    </source>
</evidence>
<dbReference type="InterPro" id="IPR018060">
    <property type="entry name" value="HTH_AraC"/>
</dbReference>
<gene>
    <name evidence="5" type="ORF">SAMN06295973_0351</name>
</gene>
<evidence type="ECO:0000259" key="4">
    <source>
        <dbReference type="PROSITE" id="PS01124"/>
    </source>
</evidence>
<dbReference type="PANTHER" id="PTHR46796">
    <property type="entry name" value="HTH-TYPE TRANSCRIPTIONAL ACTIVATOR RHAS-RELATED"/>
    <property type="match status" value="1"/>
</dbReference>
<reference evidence="5 6" key="1">
    <citation type="submission" date="2017-02" db="EMBL/GenBank/DDBJ databases">
        <authorList>
            <person name="Varghese N."/>
            <person name="Submissions S."/>
        </authorList>
    </citation>
    <scope>NUCLEOTIDE SEQUENCE [LARGE SCALE GENOMIC DNA]</scope>
    <source>
        <strain evidence="5 6">VKM Ac-1787</strain>
    </source>
</reference>
<keyword evidence="3" id="KW-0804">Transcription</keyword>
<dbReference type="SUPFAM" id="SSF46689">
    <property type="entry name" value="Homeodomain-like"/>
    <property type="match status" value="1"/>
</dbReference>
<sequence>MSAKPGSAERFEAAGSDVDDARELYREAYRIGGMTVEPTAAEFGYRFTSTGDDDLSLRASQVEGRITGASFTQGEYVVSWMTRGEGVSDLLGSPMKFLHGQPAMFANDRPAQFDLIDYRLNMMHFSGAYLEGVAGETEGSVGPIRFDTTFRPSGAGLHRWNASVAAVAGVVYDDDSPALLRAEARRAAAVSLLETFPHLALRPPTEVAVAASARTRTAVEYLVANAHLPIRTEDVAAAAGMSLRSLQSAFRREFDVTPADYLRAVRLDRVRDDLRDADPGRTTVGDVARRWGFGHLGRFAAGYSRRFGEYPSATLASSNTIGTRPRSLG</sequence>
<dbReference type="InterPro" id="IPR009057">
    <property type="entry name" value="Homeodomain-like_sf"/>
</dbReference>
<keyword evidence="1" id="KW-0805">Transcription regulation</keyword>
<dbReference type="PROSITE" id="PS01124">
    <property type="entry name" value="HTH_ARAC_FAMILY_2"/>
    <property type="match status" value="1"/>
</dbReference>
<dbReference type="RefSeq" id="WP_079704439.1">
    <property type="nucleotide sequence ID" value="NZ_FUZO01000001.1"/>
</dbReference>
<comment type="caution">
    <text evidence="5">The sequence shown here is derived from an EMBL/GenBank/DDBJ whole genome shotgun (WGS) entry which is preliminary data.</text>
</comment>